<dbReference type="OrthoDB" id="10523961at2759"/>
<sequence length="184" mass="19542">MLHSSAKAPCQGLAVPVVGGCRPGRGCRSLSGKTLGWKMANDHGAPSPTPDRAWVSMGQQLGLPAARATRQEVLGAAKVEPFTVERRADWPAVCPARKHVVAQEDRFASSLVHSLRNLCANHSPTPSAPDLAMKCWRRVDTGLRCASAPSPSTSPAHRPTPSLGLSIMRDRLGLAIAVSPAFFH</sequence>
<dbReference type="PROSITE" id="PS51257">
    <property type="entry name" value="PROKAR_LIPOPROTEIN"/>
    <property type="match status" value="1"/>
</dbReference>
<organism evidence="1 2">
    <name type="scientific">Paraphoma chrysanthemicola</name>
    <dbReference type="NCBI Taxonomy" id="798071"/>
    <lineage>
        <taxon>Eukaryota</taxon>
        <taxon>Fungi</taxon>
        <taxon>Dikarya</taxon>
        <taxon>Ascomycota</taxon>
        <taxon>Pezizomycotina</taxon>
        <taxon>Dothideomycetes</taxon>
        <taxon>Pleosporomycetidae</taxon>
        <taxon>Pleosporales</taxon>
        <taxon>Pleosporineae</taxon>
        <taxon>Phaeosphaeriaceae</taxon>
        <taxon>Paraphoma</taxon>
    </lineage>
</organism>
<proteinExistence type="predicted"/>
<evidence type="ECO:0000313" key="2">
    <source>
        <dbReference type="Proteomes" id="UP000813461"/>
    </source>
</evidence>
<reference evidence="1" key="1">
    <citation type="journal article" date="2021" name="Nat. Commun.">
        <title>Genetic determinants of endophytism in the Arabidopsis root mycobiome.</title>
        <authorList>
            <person name="Mesny F."/>
            <person name="Miyauchi S."/>
            <person name="Thiergart T."/>
            <person name="Pickel B."/>
            <person name="Atanasova L."/>
            <person name="Karlsson M."/>
            <person name="Huettel B."/>
            <person name="Barry K.W."/>
            <person name="Haridas S."/>
            <person name="Chen C."/>
            <person name="Bauer D."/>
            <person name="Andreopoulos W."/>
            <person name="Pangilinan J."/>
            <person name="LaButti K."/>
            <person name="Riley R."/>
            <person name="Lipzen A."/>
            <person name="Clum A."/>
            <person name="Drula E."/>
            <person name="Henrissat B."/>
            <person name="Kohler A."/>
            <person name="Grigoriev I.V."/>
            <person name="Martin F.M."/>
            <person name="Hacquard S."/>
        </authorList>
    </citation>
    <scope>NUCLEOTIDE SEQUENCE</scope>
    <source>
        <strain evidence="1">MPI-SDFR-AT-0120</strain>
    </source>
</reference>
<name>A0A8K0VWN1_9PLEO</name>
<comment type="caution">
    <text evidence="1">The sequence shown here is derived from an EMBL/GenBank/DDBJ whole genome shotgun (WGS) entry which is preliminary data.</text>
</comment>
<dbReference type="EMBL" id="JAGMVJ010000013">
    <property type="protein sequence ID" value="KAH7083943.1"/>
    <property type="molecule type" value="Genomic_DNA"/>
</dbReference>
<dbReference type="AlphaFoldDB" id="A0A8K0VWN1"/>
<accession>A0A8K0VWN1</accession>
<dbReference type="Proteomes" id="UP000813461">
    <property type="component" value="Unassembled WGS sequence"/>
</dbReference>
<gene>
    <name evidence="1" type="ORF">FB567DRAFT_94963</name>
</gene>
<evidence type="ECO:0000313" key="1">
    <source>
        <dbReference type="EMBL" id="KAH7083943.1"/>
    </source>
</evidence>
<protein>
    <submittedName>
        <fullName evidence="1">Uncharacterized protein</fullName>
    </submittedName>
</protein>
<keyword evidence="2" id="KW-1185">Reference proteome</keyword>